<sequence>MYPNLYYAFRDLFGWNLPGLRFINSFGFFVALAFLGAAWVLTVELRRKSKLGLLQYEETKIIVGKPAGFGELAINFLMGFLLGYKIIGAFVIGPEDPQSFIFSDQGSWPVGILAGLFFAGWKWVEKNKQKLDKPEERTIRIWPQDRVGDFVVFAALFGFGGAKIFHNLENWDDFVKDPIGALLSFSGLTFYGGLICAAIAILWYAGKHKISKRHLCDATAPGLMLAYAVGRLGCQVAGDGDWGIASTHPKPFSWLPDGFWSYTYPHNVINYGEAIPGCTGPYCSQLPVGVYPTPLYESIICFVLFGILWYFRKRINVAGRIFALYLVLNGFERFFIEKIRVNTKYSIFGFHPTQAEIISTLLVLSGIAIWIWMGKLTPPAASPRTADLT</sequence>
<evidence type="ECO:0000256" key="2">
    <source>
        <dbReference type="ARBA" id="ARBA00022475"/>
    </source>
</evidence>
<organism evidence="8 9">
    <name type="scientific">Flavihumibacter petaseus NBRC 106054</name>
    <dbReference type="NCBI Taxonomy" id="1220578"/>
    <lineage>
        <taxon>Bacteria</taxon>
        <taxon>Pseudomonadati</taxon>
        <taxon>Bacteroidota</taxon>
        <taxon>Chitinophagia</taxon>
        <taxon>Chitinophagales</taxon>
        <taxon>Chitinophagaceae</taxon>
        <taxon>Flavihumibacter</taxon>
    </lineage>
</organism>
<feature type="transmembrane region" description="Helical" evidence="7">
    <location>
        <begin position="106"/>
        <end position="124"/>
    </location>
</feature>
<evidence type="ECO:0000256" key="6">
    <source>
        <dbReference type="ARBA" id="ARBA00023136"/>
    </source>
</evidence>
<reference evidence="8 9" key="1">
    <citation type="submission" date="2015-04" db="EMBL/GenBank/DDBJ databases">
        <title>Whole genome shotgun sequence of Flavihumibacter petaseus NBRC 106054.</title>
        <authorList>
            <person name="Miyazawa S."/>
            <person name="Hosoyama A."/>
            <person name="Hashimoto M."/>
            <person name="Noguchi M."/>
            <person name="Tsuchikane K."/>
            <person name="Ohji S."/>
            <person name="Yamazoe A."/>
            <person name="Ichikawa N."/>
            <person name="Kimura A."/>
            <person name="Fujita N."/>
        </authorList>
    </citation>
    <scope>NUCLEOTIDE SEQUENCE [LARGE SCALE GENOMIC DNA]</scope>
    <source>
        <strain evidence="8 9">NBRC 106054</strain>
    </source>
</reference>
<dbReference type="PANTHER" id="PTHR30589">
    <property type="entry name" value="PROLIPOPROTEIN DIACYLGLYCERYL TRANSFERASE"/>
    <property type="match status" value="1"/>
</dbReference>
<evidence type="ECO:0000256" key="3">
    <source>
        <dbReference type="ARBA" id="ARBA00022679"/>
    </source>
</evidence>
<evidence type="ECO:0000313" key="8">
    <source>
        <dbReference type="EMBL" id="GAO43951.1"/>
    </source>
</evidence>
<keyword evidence="4 7" id="KW-0812">Transmembrane</keyword>
<accession>A0A0E9N2S8</accession>
<keyword evidence="2" id="KW-1003">Cell membrane</keyword>
<dbReference type="InterPro" id="IPR001640">
    <property type="entry name" value="Lgt"/>
</dbReference>
<comment type="caution">
    <text evidence="8">The sequence shown here is derived from an EMBL/GenBank/DDBJ whole genome shotgun (WGS) entry which is preliminary data.</text>
</comment>
<dbReference type="RefSeq" id="WP_046369756.1">
    <property type="nucleotide sequence ID" value="NZ_BBWV01000002.1"/>
</dbReference>
<name>A0A0E9N2S8_9BACT</name>
<feature type="transmembrane region" description="Helical" evidence="7">
    <location>
        <begin position="20"/>
        <end position="41"/>
    </location>
</feature>
<evidence type="ECO:0000256" key="7">
    <source>
        <dbReference type="SAM" id="Phobius"/>
    </source>
</evidence>
<evidence type="ECO:0000256" key="5">
    <source>
        <dbReference type="ARBA" id="ARBA00022989"/>
    </source>
</evidence>
<protein>
    <submittedName>
        <fullName evidence="8">Putative prolipoprotein diacylglyceryl transferase</fullName>
    </submittedName>
</protein>
<feature type="transmembrane region" description="Helical" evidence="7">
    <location>
        <begin position="294"/>
        <end position="311"/>
    </location>
</feature>
<dbReference type="EMBL" id="BBWV01000002">
    <property type="protein sequence ID" value="GAO43951.1"/>
    <property type="molecule type" value="Genomic_DNA"/>
</dbReference>
<keyword evidence="5 7" id="KW-1133">Transmembrane helix</keyword>
<feature type="transmembrane region" description="Helical" evidence="7">
    <location>
        <begin position="185"/>
        <end position="205"/>
    </location>
</feature>
<evidence type="ECO:0000256" key="1">
    <source>
        <dbReference type="ARBA" id="ARBA00007150"/>
    </source>
</evidence>
<dbReference type="GO" id="GO:0042158">
    <property type="term" value="P:lipoprotein biosynthetic process"/>
    <property type="evidence" value="ECO:0007669"/>
    <property type="project" value="InterPro"/>
</dbReference>
<keyword evidence="8" id="KW-0449">Lipoprotein</keyword>
<feature type="transmembrane region" description="Helical" evidence="7">
    <location>
        <begin position="357"/>
        <end position="373"/>
    </location>
</feature>
<comment type="similarity">
    <text evidence="1">Belongs to the Lgt family.</text>
</comment>
<dbReference type="Proteomes" id="UP000033121">
    <property type="component" value="Unassembled WGS sequence"/>
</dbReference>
<feature type="transmembrane region" description="Helical" evidence="7">
    <location>
        <begin position="147"/>
        <end position="165"/>
    </location>
</feature>
<gene>
    <name evidence="8" type="ORF">FPE01S_02_10570</name>
</gene>
<dbReference type="Pfam" id="PF01790">
    <property type="entry name" value="LGT"/>
    <property type="match status" value="1"/>
</dbReference>
<dbReference type="OrthoDB" id="871140at2"/>
<dbReference type="PANTHER" id="PTHR30589:SF0">
    <property type="entry name" value="PHOSPHATIDYLGLYCEROL--PROLIPOPROTEIN DIACYLGLYCERYL TRANSFERASE"/>
    <property type="match status" value="1"/>
</dbReference>
<dbReference type="STRING" id="1220578.FPE01S_02_10570"/>
<dbReference type="GO" id="GO:0008961">
    <property type="term" value="F:phosphatidylglycerol-prolipoprotein diacylglyceryl transferase activity"/>
    <property type="evidence" value="ECO:0007669"/>
    <property type="project" value="InterPro"/>
</dbReference>
<feature type="transmembrane region" description="Helical" evidence="7">
    <location>
        <begin position="72"/>
        <end position="94"/>
    </location>
</feature>
<evidence type="ECO:0000313" key="9">
    <source>
        <dbReference type="Proteomes" id="UP000033121"/>
    </source>
</evidence>
<proteinExistence type="inferred from homology"/>
<dbReference type="GO" id="GO:0005886">
    <property type="term" value="C:plasma membrane"/>
    <property type="evidence" value="ECO:0007669"/>
    <property type="project" value="InterPro"/>
</dbReference>
<keyword evidence="9" id="KW-1185">Reference proteome</keyword>
<dbReference type="AlphaFoldDB" id="A0A0E9N2S8"/>
<keyword evidence="6 7" id="KW-0472">Membrane</keyword>
<keyword evidence="3 8" id="KW-0808">Transferase</keyword>
<evidence type="ECO:0000256" key="4">
    <source>
        <dbReference type="ARBA" id="ARBA00022692"/>
    </source>
</evidence>
<feature type="transmembrane region" description="Helical" evidence="7">
    <location>
        <begin position="317"/>
        <end position="336"/>
    </location>
</feature>